<dbReference type="AlphaFoldDB" id="A0A4Y2GFH9"/>
<dbReference type="EMBL" id="BGPR01001310">
    <property type="protein sequence ID" value="GBM50774.1"/>
    <property type="molecule type" value="Genomic_DNA"/>
</dbReference>
<evidence type="ECO:0000313" key="3">
    <source>
        <dbReference type="Proteomes" id="UP000499080"/>
    </source>
</evidence>
<feature type="chain" id="PRO_5021416324" description="Secreted protein" evidence="1">
    <location>
        <begin position="20"/>
        <end position="116"/>
    </location>
</feature>
<accession>A0A4Y2GFH9</accession>
<protein>
    <recommendedName>
        <fullName evidence="4">Secreted protein</fullName>
    </recommendedName>
</protein>
<gene>
    <name evidence="2" type="ORF">AVEN_35670_1</name>
</gene>
<feature type="signal peptide" evidence="1">
    <location>
        <begin position="1"/>
        <end position="19"/>
    </location>
</feature>
<keyword evidence="1" id="KW-0732">Signal</keyword>
<evidence type="ECO:0008006" key="4">
    <source>
        <dbReference type="Google" id="ProtNLM"/>
    </source>
</evidence>
<name>A0A4Y2GFH9_ARAVE</name>
<evidence type="ECO:0000313" key="2">
    <source>
        <dbReference type="EMBL" id="GBM50774.1"/>
    </source>
</evidence>
<reference evidence="2 3" key="1">
    <citation type="journal article" date="2019" name="Sci. Rep.">
        <title>Orb-weaving spider Araneus ventricosus genome elucidates the spidroin gene catalogue.</title>
        <authorList>
            <person name="Kono N."/>
            <person name="Nakamura H."/>
            <person name="Ohtoshi R."/>
            <person name="Moran D.A.P."/>
            <person name="Shinohara A."/>
            <person name="Yoshida Y."/>
            <person name="Fujiwara M."/>
            <person name="Mori M."/>
            <person name="Tomita M."/>
            <person name="Arakawa K."/>
        </authorList>
    </citation>
    <scope>NUCLEOTIDE SEQUENCE [LARGE SCALE GENOMIC DNA]</scope>
</reference>
<keyword evidence="3" id="KW-1185">Reference proteome</keyword>
<dbReference type="Proteomes" id="UP000499080">
    <property type="component" value="Unassembled WGS sequence"/>
</dbReference>
<comment type="caution">
    <text evidence="2">The sequence shown here is derived from an EMBL/GenBank/DDBJ whole genome shotgun (WGS) entry which is preliminary data.</text>
</comment>
<proteinExistence type="predicted"/>
<organism evidence="2 3">
    <name type="scientific">Araneus ventricosus</name>
    <name type="common">Orbweaver spider</name>
    <name type="synonym">Epeira ventricosa</name>
    <dbReference type="NCBI Taxonomy" id="182803"/>
    <lineage>
        <taxon>Eukaryota</taxon>
        <taxon>Metazoa</taxon>
        <taxon>Ecdysozoa</taxon>
        <taxon>Arthropoda</taxon>
        <taxon>Chelicerata</taxon>
        <taxon>Arachnida</taxon>
        <taxon>Araneae</taxon>
        <taxon>Araneomorphae</taxon>
        <taxon>Entelegynae</taxon>
        <taxon>Araneoidea</taxon>
        <taxon>Araneidae</taxon>
        <taxon>Araneus</taxon>
    </lineage>
</organism>
<sequence length="116" mass="13461">MFPSSLVFVLILHPQSTETTKMSSVPTRMKAPDLYPSTVRHNPCGDVCRRRLRRSNPNMPRRVLNLMVHRFLVYRGLKAGQPSDVLFSAFHAPITPMFHRRKWAVENNSTPRNYAR</sequence>
<evidence type="ECO:0000256" key="1">
    <source>
        <dbReference type="SAM" id="SignalP"/>
    </source>
</evidence>